<proteinExistence type="predicted"/>
<dbReference type="PROSITE" id="PS51257">
    <property type="entry name" value="PROKAR_LIPOPROTEIN"/>
    <property type="match status" value="1"/>
</dbReference>
<dbReference type="CDD" id="cd14846">
    <property type="entry name" value="Peptidase_M15_like"/>
    <property type="match status" value="1"/>
</dbReference>
<dbReference type="InterPro" id="IPR009045">
    <property type="entry name" value="Zn_M74/Hedgehog-like"/>
</dbReference>
<feature type="chain" id="PRO_5039691357" evidence="1">
    <location>
        <begin position="26"/>
        <end position="181"/>
    </location>
</feature>
<dbReference type="Proteomes" id="UP000199025">
    <property type="component" value="Unassembled WGS sequence"/>
</dbReference>
<evidence type="ECO:0000313" key="4">
    <source>
        <dbReference type="Proteomes" id="UP000199025"/>
    </source>
</evidence>
<evidence type="ECO:0000313" key="3">
    <source>
        <dbReference type="EMBL" id="SFK47649.1"/>
    </source>
</evidence>
<gene>
    <name evidence="3" type="ORF">SAMN05421835_12237</name>
</gene>
<dbReference type="STRING" id="115433.SAMN05421835_12237"/>
<keyword evidence="3" id="KW-0121">Carboxypeptidase</keyword>
<feature type="signal peptide" evidence="1">
    <location>
        <begin position="1"/>
        <end position="25"/>
    </location>
</feature>
<dbReference type="GO" id="GO:0006508">
    <property type="term" value="P:proteolysis"/>
    <property type="evidence" value="ECO:0007669"/>
    <property type="project" value="InterPro"/>
</dbReference>
<evidence type="ECO:0000259" key="2">
    <source>
        <dbReference type="Pfam" id="PF02557"/>
    </source>
</evidence>
<sequence>MTFTKRILSASALVAVMLGAAACGAAPDSADPRFADGTLPEEATLDDTYPGITNLDPDLVAAVRAASADAAEEGIEFFVNSGWRSVEHQQRLYEEAVQEHGSESAAARWVATPEGSAHTTGEAIDIGYWDAAAWLQENGARYDLCQIFDNEPWHFELREGASADGCPKPYWDASFDPRNSA</sequence>
<keyword evidence="1" id="KW-0732">Signal</keyword>
<dbReference type="InterPro" id="IPR003709">
    <property type="entry name" value="VanY-like_core_dom"/>
</dbReference>
<dbReference type="PANTHER" id="PTHR34385">
    <property type="entry name" value="D-ALANYL-D-ALANINE CARBOXYPEPTIDASE"/>
    <property type="match status" value="1"/>
</dbReference>
<name>A0A1I3ZVU0_9PSEU</name>
<dbReference type="PANTHER" id="PTHR34385:SF1">
    <property type="entry name" value="PEPTIDOGLYCAN L-ALANYL-D-GLUTAMATE ENDOPEPTIDASE CWLK"/>
    <property type="match status" value="1"/>
</dbReference>
<dbReference type="SUPFAM" id="SSF55166">
    <property type="entry name" value="Hedgehog/DD-peptidase"/>
    <property type="match status" value="1"/>
</dbReference>
<keyword evidence="3" id="KW-0645">Protease</keyword>
<dbReference type="Pfam" id="PF02557">
    <property type="entry name" value="VanY"/>
    <property type="match status" value="1"/>
</dbReference>
<protein>
    <submittedName>
        <fullName evidence="3">D-alanyl-D-alanine carboxypeptidase</fullName>
    </submittedName>
</protein>
<keyword evidence="4" id="KW-1185">Reference proteome</keyword>
<dbReference type="GO" id="GO:0004180">
    <property type="term" value="F:carboxypeptidase activity"/>
    <property type="evidence" value="ECO:0007669"/>
    <property type="project" value="UniProtKB-KW"/>
</dbReference>
<dbReference type="Gene3D" id="3.30.1380.10">
    <property type="match status" value="1"/>
</dbReference>
<dbReference type="InterPro" id="IPR052179">
    <property type="entry name" value="DD-CPase-like"/>
</dbReference>
<keyword evidence="3" id="KW-0378">Hydrolase</keyword>
<dbReference type="OrthoDB" id="3293184at2"/>
<reference evidence="3 4" key="1">
    <citation type="submission" date="2016-10" db="EMBL/GenBank/DDBJ databases">
        <authorList>
            <person name="de Groot N.N."/>
        </authorList>
    </citation>
    <scope>NUCLEOTIDE SEQUENCE [LARGE SCALE GENOMIC DNA]</scope>
    <source>
        <strain evidence="3 4">DSM 44468</strain>
    </source>
</reference>
<feature type="domain" description="D-alanyl-D-alanine carboxypeptidase-like core" evidence="2">
    <location>
        <begin position="54"/>
        <end position="148"/>
    </location>
</feature>
<dbReference type="EMBL" id="FORP01000022">
    <property type="protein sequence ID" value="SFK47649.1"/>
    <property type="molecule type" value="Genomic_DNA"/>
</dbReference>
<dbReference type="AlphaFoldDB" id="A0A1I3ZVU0"/>
<organism evidence="3 4">
    <name type="scientific">Amycolatopsis sacchari</name>
    <dbReference type="NCBI Taxonomy" id="115433"/>
    <lineage>
        <taxon>Bacteria</taxon>
        <taxon>Bacillati</taxon>
        <taxon>Actinomycetota</taxon>
        <taxon>Actinomycetes</taxon>
        <taxon>Pseudonocardiales</taxon>
        <taxon>Pseudonocardiaceae</taxon>
        <taxon>Amycolatopsis</taxon>
    </lineage>
</organism>
<accession>A0A1I3ZVU0</accession>
<evidence type="ECO:0000256" key="1">
    <source>
        <dbReference type="SAM" id="SignalP"/>
    </source>
</evidence>